<accession>A0A9X3N3G1</accession>
<keyword evidence="2" id="KW-0472">Membrane</keyword>
<evidence type="ECO:0000256" key="1">
    <source>
        <dbReference type="SAM" id="MobiDB-lite"/>
    </source>
</evidence>
<dbReference type="RefSeq" id="WP_270045317.1">
    <property type="nucleotide sequence ID" value="NZ_JAPDOD010000057.1"/>
</dbReference>
<dbReference type="AlphaFoldDB" id="A0A9X3N3G1"/>
<evidence type="ECO:0000313" key="5">
    <source>
        <dbReference type="Proteomes" id="UP001149140"/>
    </source>
</evidence>
<evidence type="ECO:0000313" key="4">
    <source>
        <dbReference type="EMBL" id="MDA0166057.1"/>
    </source>
</evidence>
<keyword evidence="3" id="KW-0732">Signal</keyword>
<organism evidence="4 5">
    <name type="scientific">Solirubrobacter ginsenosidimutans</name>
    <dbReference type="NCBI Taxonomy" id="490573"/>
    <lineage>
        <taxon>Bacteria</taxon>
        <taxon>Bacillati</taxon>
        <taxon>Actinomycetota</taxon>
        <taxon>Thermoleophilia</taxon>
        <taxon>Solirubrobacterales</taxon>
        <taxon>Solirubrobacteraceae</taxon>
        <taxon>Solirubrobacter</taxon>
    </lineage>
</organism>
<evidence type="ECO:0000256" key="2">
    <source>
        <dbReference type="SAM" id="Phobius"/>
    </source>
</evidence>
<keyword evidence="5" id="KW-1185">Reference proteome</keyword>
<name>A0A9X3N3G1_9ACTN</name>
<feature type="region of interest" description="Disordered" evidence="1">
    <location>
        <begin position="32"/>
        <end position="56"/>
    </location>
</feature>
<evidence type="ECO:0000256" key="3">
    <source>
        <dbReference type="SAM" id="SignalP"/>
    </source>
</evidence>
<feature type="chain" id="PRO_5040929723" description="LPXTG cell wall anchor domain-containing protein" evidence="3">
    <location>
        <begin position="28"/>
        <end position="95"/>
    </location>
</feature>
<proteinExistence type="predicted"/>
<feature type="signal peptide" evidence="3">
    <location>
        <begin position="1"/>
        <end position="27"/>
    </location>
</feature>
<feature type="transmembrane region" description="Helical" evidence="2">
    <location>
        <begin position="63"/>
        <end position="85"/>
    </location>
</feature>
<dbReference type="Proteomes" id="UP001149140">
    <property type="component" value="Unassembled WGS sequence"/>
</dbReference>
<sequence length="95" mass="9676">MTITTHIHRLAVAAVLAFALLAGPATAQSVPVSEHNARWPREPASGPAPAVTPAPATDTGNDWTLISVAAGVILLAAATATATGVRIRIRRHVAA</sequence>
<reference evidence="4" key="1">
    <citation type="submission" date="2022-10" db="EMBL/GenBank/DDBJ databases">
        <title>The WGS of Solirubrobacter ginsenosidimutans DSM 21036.</title>
        <authorList>
            <person name="Jiang Z."/>
        </authorList>
    </citation>
    <scope>NUCLEOTIDE SEQUENCE</scope>
    <source>
        <strain evidence="4">DSM 21036</strain>
    </source>
</reference>
<comment type="caution">
    <text evidence="4">The sequence shown here is derived from an EMBL/GenBank/DDBJ whole genome shotgun (WGS) entry which is preliminary data.</text>
</comment>
<keyword evidence="2" id="KW-1133">Transmembrane helix</keyword>
<feature type="compositionally biased region" description="Low complexity" evidence="1">
    <location>
        <begin position="43"/>
        <end position="56"/>
    </location>
</feature>
<keyword evidence="2" id="KW-0812">Transmembrane</keyword>
<dbReference type="EMBL" id="JAPDOD010000057">
    <property type="protein sequence ID" value="MDA0166057.1"/>
    <property type="molecule type" value="Genomic_DNA"/>
</dbReference>
<protein>
    <recommendedName>
        <fullName evidence="6">LPXTG cell wall anchor domain-containing protein</fullName>
    </recommendedName>
</protein>
<evidence type="ECO:0008006" key="6">
    <source>
        <dbReference type="Google" id="ProtNLM"/>
    </source>
</evidence>
<gene>
    <name evidence="4" type="ORF">OM076_37680</name>
</gene>